<organism evidence="1 2">
    <name type="scientific">Trifolium pratense</name>
    <name type="common">Red clover</name>
    <dbReference type="NCBI Taxonomy" id="57577"/>
    <lineage>
        <taxon>Eukaryota</taxon>
        <taxon>Viridiplantae</taxon>
        <taxon>Streptophyta</taxon>
        <taxon>Embryophyta</taxon>
        <taxon>Tracheophyta</taxon>
        <taxon>Spermatophyta</taxon>
        <taxon>Magnoliopsida</taxon>
        <taxon>eudicotyledons</taxon>
        <taxon>Gunneridae</taxon>
        <taxon>Pentapetalae</taxon>
        <taxon>rosids</taxon>
        <taxon>fabids</taxon>
        <taxon>Fabales</taxon>
        <taxon>Fabaceae</taxon>
        <taxon>Papilionoideae</taxon>
        <taxon>50 kb inversion clade</taxon>
        <taxon>NPAAA clade</taxon>
        <taxon>Hologalegina</taxon>
        <taxon>IRL clade</taxon>
        <taxon>Trifolieae</taxon>
        <taxon>Trifolium</taxon>
    </lineage>
</organism>
<dbReference type="Proteomes" id="UP001177021">
    <property type="component" value="Unassembled WGS sequence"/>
</dbReference>
<proteinExistence type="predicted"/>
<gene>
    <name evidence="1" type="ORF">MILVUS5_LOCUS23640</name>
</gene>
<reference evidence="1" key="1">
    <citation type="submission" date="2023-10" db="EMBL/GenBank/DDBJ databases">
        <authorList>
            <person name="Rodriguez Cubillos JULIANA M."/>
            <person name="De Vega J."/>
        </authorList>
    </citation>
    <scope>NUCLEOTIDE SEQUENCE</scope>
</reference>
<sequence length="908" mass="102139">MAGPSSSSSTKIPPFMFKNLQIVGNEMEFPESELTFLSEKIVDFDSLSANGFEVKQYFTSQKWDKYFDMLNGPIYPDLLKKFWMKARVFDKHEAKKEEIAAIERNPSLKGKTRKEMGLLEFIGVQIRSNICGMNMAFSPIHFNALLGLPNSGIELDAFEKDTRFRDDLLHLICTDFKLKGKVKGLTDECRVMFKIILASISPRVGGTDTISWTHRHLLYFLLTRKRVNLGDYFFERICEAIFASKSQRKTTIVYPRLLSDLLYQGHVIQNLQKFHPELVQKKFYPEILNASFLSKMRLIASKPVAPAKELSVRLENRLYVEGYPVISEADAEHVIQDYLEVLRQEGFVVDRSMVPPAPVNLYNPKRKPKRKAEAQDDLPKPDLLAQKKVKVEQSMAEQRTKRKHEETTNKAAEGASKKPIVVEDDSSSEESESEDETESDEETLAARLRKRPAPTPKDKGKSTQFIFNENEIGLGYTKPLRTILPTSDIPTSDNPLSELEKHLSPDPLNNQTFTQKPSSPPKPKSPQPQPQKETSITSPSEPQPDIPNAEPTSPIKQPSPLRSPNTTPEQIAHEPTPDHKSPEPSPEHIYPESTSDISSSEPTPEPHPNPSAEQASPERIHTCAPKPSEAEVVIIDKHANDSTNLSTIPNPSPSSSNPFSNLSTQFHEDLLRLSQIKDRFLVCPSDVDLEVSSIKARICNALDGAAEEIKAVVGKRDLDVIDFIKKSLARAELKRLTMFNHAGFELAKLEEIAAVEHRLNAFKVIWIDSKLFQSLEAQRSESERLEEAAARVAQLANELQPENISEDDVLASQNQEDVLMIDYPEEGEPSDKGKAPLVEEQAPVIEDQAPVMANQLQIFQEALREQQEGLERQRAAHETLETKVDGLVSNVGSLNDKFDQLLAFLKKP</sequence>
<comment type="caution">
    <text evidence="1">The sequence shown here is derived from an EMBL/GenBank/DDBJ whole genome shotgun (WGS) entry which is preliminary data.</text>
</comment>
<protein>
    <submittedName>
        <fullName evidence="1">Uncharacterized protein</fullName>
    </submittedName>
</protein>
<name>A0ACB0KM26_TRIPR</name>
<evidence type="ECO:0000313" key="1">
    <source>
        <dbReference type="EMBL" id="CAJ2656999.1"/>
    </source>
</evidence>
<evidence type="ECO:0000313" key="2">
    <source>
        <dbReference type="Proteomes" id="UP001177021"/>
    </source>
</evidence>
<dbReference type="EMBL" id="CASHSV030000311">
    <property type="protein sequence ID" value="CAJ2656999.1"/>
    <property type="molecule type" value="Genomic_DNA"/>
</dbReference>
<keyword evidence="2" id="KW-1185">Reference proteome</keyword>
<accession>A0ACB0KM26</accession>